<dbReference type="EMBL" id="FNAI01000017">
    <property type="protein sequence ID" value="SDF40778.1"/>
    <property type="molecule type" value="Genomic_DNA"/>
</dbReference>
<keyword evidence="2" id="KW-1185">Reference proteome</keyword>
<gene>
    <name evidence="1" type="ORF">SAMN05216464_11787</name>
</gene>
<accession>A0A1G7KU60</accession>
<dbReference type="STRING" id="1391627.SAMN05216464_11787"/>
<dbReference type="AlphaFoldDB" id="A0A1G7KU60"/>
<reference evidence="1 2" key="1">
    <citation type="submission" date="2016-10" db="EMBL/GenBank/DDBJ databases">
        <authorList>
            <person name="de Groot N.N."/>
        </authorList>
    </citation>
    <scope>NUCLEOTIDE SEQUENCE [LARGE SCALE GENOMIC DNA]</scope>
    <source>
        <strain evidence="1 2">47C3B</strain>
    </source>
</reference>
<name>A0A1G7KU60_9SPHI</name>
<evidence type="ECO:0000313" key="2">
    <source>
        <dbReference type="Proteomes" id="UP000199072"/>
    </source>
</evidence>
<dbReference type="RefSeq" id="WP_091155177.1">
    <property type="nucleotide sequence ID" value="NZ_FNAI01000017.1"/>
</dbReference>
<proteinExistence type="predicted"/>
<evidence type="ECO:0000313" key="1">
    <source>
        <dbReference type="EMBL" id="SDF40778.1"/>
    </source>
</evidence>
<dbReference type="Proteomes" id="UP000199072">
    <property type="component" value="Unassembled WGS sequence"/>
</dbReference>
<protein>
    <submittedName>
        <fullName evidence="1">Uncharacterized protein</fullName>
    </submittedName>
</protein>
<organism evidence="1 2">
    <name type="scientific">Mucilaginibacter pineti</name>
    <dbReference type="NCBI Taxonomy" id="1391627"/>
    <lineage>
        <taxon>Bacteria</taxon>
        <taxon>Pseudomonadati</taxon>
        <taxon>Bacteroidota</taxon>
        <taxon>Sphingobacteriia</taxon>
        <taxon>Sphingobacteriales</taxon>
        <taxon>Sphingobacteriaceae</taxon>
        <taxon>Mucilaginibacter</taxon>
    </lineage>
</organism>
<sequence>MEVLVFSTSVKEPRQVSRVKTLLTKIPTIAQWNFDLEDCDNILRIEANGLSPRFIESLLQKAGITCRELEY</sequence>
<dbReference type="OrthoDB" id="1036397at2"/>